<organism evidence="2 3">
    <name type="scientific">Colletotrichum zoysiae</name>
    <dbReference type="NCBI Taxonomy" id="1216348"/>
    <lineage>
        <taxon>Eukaryota</taxon>
        <taxon>Fungi</taxon>
        <taxon>Dikarya</taxon>
        <taxon>Ascomycota</taxon>
        <taxon>Pezizomycotina</taxon>
        <taxon>Sordariomycetes</taxon>
        <taxon>Hypocreomycetidae</taxon>
        <taxon>Glomerellales</taxon>
        <taxon>Glomerellaceae</taxon>
        <taxon>Colletotrichum</taxon>
        <taxon>Colletotrichum graminicola species complex</taxon>
    </lineage>
</organism>
<evidence type="ECO:0000256" key="1">
    <source>
        <dbReference type="SAM" id="MobiDB-lite"/>
    </source>
</evidence>
<dbReference type="Proteomes" id="UP001232148">
    <property type="component" value="Unassembled WGS sequence"/>
</dbReference>
<accession>A0AAD9H353</accession>
<evidence type="ECO:0000313" key="3">
    <source>
        <dbReference type="Proteomes" id="UP001232148"/>
    </source>
</evidence>
<sequence length="191" mass="21252">MRHVMHTRSATPPPSPVLCSGRFRDADFPLPSDDMSVLQYRNTVTPTHPIICVATHGRRLTRQLPILMGTHRSAPQGWLASQSYHGKGLEEEQTCPPFHSANANSFYDKSPSPQDPKPSLTGSPPACFCHFSFPPNRSPARLPPTSRAIRSRQLICRPRRSPSRSLAIVVCVHQPWWVCQQRPSCSASPTP</sequence>
<proteinExistence type="predicted"/>
<name>A0AAD9H353_9PEZI</name>
<dbReference type="AlphaFoldDB" id="A0AAD9H353"/>
<keyword evidence="3" id="KW-1185">Reference proteome</keyword>
<reference evidence="2" key="1">
    <citation type="submission" date="2021-06" db="EMBL/GenBank/DDBJ databases">
        <title>Comparative genomics, transcriptomics and evolutionary studies reveal genomic signatures of adaptation to plant cell wall in hemibiotrophic fungi.</title>
        <authorList>
            <consortium name="DOE Joint Genome Institute"/>
            <person name="Baroncelli R."/>
            <person name="Diaz J.F."/>
            <person name="Benocci T."/>
            <person name="Peng M."/>
            <person name="Battaglia E."/>
            <person name="Haridas S."/>
            <person name="Andreopoulos W."/>
            <person name="Labutti K."/>
            <person name="Pangilinan J."/>
            <person name="Floch G.L."/>
            <person name="Makela M.R."/>
            <person name="Henrissat B."/>
            <person name="Grigoriev I.V."/>
            <person name="Crouch J.A."/>
            <person name="De Vries R.P."/>
            <person name="Sukno S.A."/>
            <person name="Thon M.R."/>
        </authorList>
    </citation>
    <scope>NUCLEOTIDE SEQUENCE</scope>
    <source>
        <strain evidence="2">MAFF235873</strain>
    </source>
</reference>
<comment type="caution">
    <text evidence="2">The sequence shown here is derived from an EMBL/GenBank/DDBJ whole genome shotgun (WGS) entry which is preliminary data.</text>
</comment>
<feature type="region of interest" description="Disordered" evidence="1">
    <location>
        <begin position="100"/>
        <end position="121"/>
    </location>
</feature>
<gene>
    <name evidence="2" type="ORF">LX32DRAFT_248598</name>
</gene>
<evidence type="ECO:0000313" key="2">
    <source>
        <dbReference type="EMBL" id="KAK2021545.1"/>
    </source>
</evidence>
<dbReference type="EMBL" id="MU843097">
    <property type="protein sequence ID" value="KAK2021545.1"/>
    <property type="molecule type" value="Genomic_DNA"/>
</dbReference>
<protein>
    <submittedName>
        <fullName evidence="2">Uncharacterized protein</fullName>
    </submittedName>
</protein>